<evidence type="ECO:0000313" key="2">
    <source>
        <dbReference type="EMBL" id="RDX45022.1"/>
    </source>
</evidence>
<dbReference type="Proteomes" id="UP000256964">
    <property type="component" value="Unassembled WGS sequence"/>
</dbReference>
<gene>
    <name evidence="2" type="ORF">OH76DRAFT_1025044</name>
</gene>
<protein>
    <submittedName>
        <fullName evidence="2">Uncharacterized protein</fullName>
    </submittedName>
</protein>
<accession>A0A371CXJ1</accession>
<dbReference type="EMBL" id="KZ857442">
    <property type="protein sequence ID" value="RDX45022.1"/>
    <property type="molecule type" value="Genomic_DNA"/>
</dbReference>
<keyword evidence="3" id="KW-1185">Reference proteome</keyword>
<sequence>MHMRRWRWERSTVHALQKPLYHASGSPASIDFGNARTGGGARLAAVLVRTGDRQRVREGVSDSGSASVRLRSGRAGMAVCTGARCRVCEREPLRSVAEPPAQIIHITYFARFHLDSHFISRGSAALSWAESFARPIGQHVAVRRQRPASSGLGNRRSGSEQAMHRPTAAVSESSKTLLCVKSAVCSWHVHAVLAARPGVSSVSATRMRGSQDGDEKPCGRTLLRSSVVGFRFSNGASALGPSAARIRPGAACAGGGKMKDGRTTQRRRRGTEWGLGD</sequence>
<proteinExistence type="predicted"/>
<name>A0A371CXJ1_9APHY</name>
<evidence type="ECO:0000256" key="1">
    <source>
        <dbReference type="SAM" id="MobiDB-lite"/>
    </source>
</evidence>
<feature type="region of interest" description="Disordered" evidence="1">
    <location>
        <begin position="143"/>
        <end position="169"/>
    </location>
</feature>
<dbReference type="AlphaFoldDB" id="A0A371CXJ1"/>
<evidence type="ECO:0000313" key="3">
    <source>
        <dbReference type="Proteomes" id="UP000256964"/>
    </source>
</evidence>
<organism evidence="2 3">
    <name type="scientific">Lentinus brumalis</name>
    <dbReference type="NCBI Taxonomy" id="2498619"/>
    <lineage>
        <taxon>Eukaryota</taxon>
        <taxon>Fungi</taxon>
        <taxon>Dikarya</taxon>
        <taxon>Basidiomycota</taxon>
        <taxon>Agaricomycotina</taxon>
        <taxon>Agaricomycetes</taxon>
        <taxon>Polyporales</taxon>
        <taxon>Polyporaceae</taxon>
        <taxon>Lentinus</taxon>
    </lineage>
</organism>
<reference evidence="2 3" key="1">
    <citation type="journal article" date="2018" name="Biotechnol. Biofuels">
        <title>Integrative visual omics of the white-rot fungus Polyporus brumalis exposes the biotechnological potential of its oxidative enzymes for delignifying raw plant biomass.</title>
        <authorList>
            <person name="Miyauchi S."/>
            <person name="Rancon A."/>
            <person name="Drula E."/>
            <person name="Hage H."/>
            <person name="Chaduli D."/>
            <person name="Favel A."/>
            <person name="Grisel S."/>
            <person name="Henrissat B."/>
            <person name="Herpoel-Gimbert I."/>
            <person name="Ruiz-Duenas F.J."/>
            <person name="Chevret D."/>
            <person name="Hainaut M."/>
            <person name="Lin J."/>
            <person name="Wang M."/>
            <person name="Pangilinan J."/>
            <person name="Lipzen A."/>
            <person name="Lesage-Meessen L."/>
            <person name="Navarro D."/>
            <person name="Riley R."/>
            <person name="Grigoriev I.V."/>
            <person name="Zhou S."/>
            <person name="Raouche S."/>
            <person name="Rosso M.N."/>
        </authorList>
    </citation>
    <scope>NUCLEOTIDE SEQUENCE [LARGE SCALE GENOMIC DNA]</scope>
    <source>
        <strain evidence="2 3">BRFM 1820</strain>
    </source>
</reference>
<feature type="region of interest" description="Disordered" evidence="1">
    <location>
        <begin position="252"/>
        <end position="277"/>
    </location>
</feature>